<feature type="region of interest" description="Disordered" evidence="1">
    <location>
        <begin position="16"/>
        <end position="38"/>
    </location>
</feature>
<evidence type="ECO:0000313" key="2">
    <source>
        <dbReference type="EMBL" id="KAJ6999903.1"/>
    </source>
</evidence>
<sequence length="79" mass="8894">MLRKIIIVCPENSKAEVPAQRHGEKRMSRVNRAPDIIGNQNMEEWKMGSDMGTPCCVDNHGLPTWKDNLLSCLGRVTES</sequence>
<reference evidence="2 3" key="1">
    <citation type="journal article" date="2023" name="Mol. Ecol. Resour.">
        <title>Chromosome-level genome assembly of a triploid poplar Populus alba 'Berolinensis'.</title>
        <authorList>
            <person name="Chen S."/>
            <person name="Yu Y."/>
            <person name="Wang X."/>
            <person name="Wang S."/>
            <person name="Zhang T."/>
            <person name="Zhou Y."/>
            <person name="He R."/>
            <person name="Meng N."/>
            <person name="Wang Y."/>
            <person name="Liu W."/>
            <person name="Liu Z."/>
            <person name="Liu J."/>
            <person name="Guo Q."/>
            <person name="Huang H."/>
            <person name="Sederoff R.R."/>
            <person name="Wang G."/>
            <person name="Qu G."/>
            <person name="Chen S."/>
        </authorList>
    </citation>
    <scope>NUCLEOTIDE SEQUENCE [LARGE SCALE GENOMIC DNA]</scope>
    <source>
        <strain evidence="2">SC-2020</strain>
    </source>
</reference>
<proteinExistence type="predicted"/>
<comment type="caution">
    <text evidence="2">The sequence shown here is derived from an EMBL/GenBank/DDBJ whole genome shotgun (WGS) entry which is preliminary data.</text>
</comment>
<dbReference type="EMBL" id="JAQIZT010000004">
    <property type="protein sequence ID" value="KAJ6999903.1"/>
    <property type="molecule type" value="Genomic_DNA"/>
</dbReference>
<protein>
    <submittedName>
        <fullName evidence="2">Uncharacterized protein</fullName>
    </submittedName>
</protein>
<accession>A0AAD6W5D0</accession>
<dbReference type="AlphaFoldDB" id="A0AAD6W5D0"/>
<name>A0AAD6W5D0_9ROSI</name>
<organism evidence="2 3">
    <name type="scientific">Populus alba x Populus x berolinensis</name>
    <dbReference type="NCBI Taxonomy" id="444605"/>
    <lineage>
        <taxon>Eukaryota</taxon>
        <taxon>Viridiplantae</taxon>
        <taxon>Streptophyta</taxon>
        <taxon>Embryophyta</taxon>
        <taxon>Tracheophyta</taxon>
        <taxon>Spermatophyta</taxon>
        <taxon>Magnoliopsida</taxon>
        <taxon>eudicotyledons</taxon>
        <taxon>Gunneridae</taxon>
        <taxon>Pentapetalae</taxon>
        <taxon>rosids</taxon>
        <taxon>fabids</taxon>
        <taxon>Malpighiales</taxon>
        <taxon>Salicaceae</taxon>
        <taxon>Saliceae</taxon>
        <taxon>Populus</taxon>
    </lineage>
</organism>
<evidence type="ECO:0000256" key="1">
    <source>
        <dbReference type="SAM" id="MobiDB-lite"/>
    </source>
</evidence>
<evidence type="ECO:0000313" key="3">
    <source>
        <dbReference type="Proteomes" id="UP001164929"/>
    </source>
</evidence>
<dbReference type="Proteomes" id="UP001164929">
    <property type="component" value="Chromosome 4"/>
</dbReference>
<gene>
    <name evidence="2" type="ORF">NC653_010607</name>
</gene>
<keyword evidence="3" id="KW-1185">Reference proteome</keyword>